<evidence type="ECO:0000313" key="1">
    <source>
        <dbReference type="EMBL" id="GAO01074.1"/>
    </source>
</evidence>
<dbReference type="PANTHER" id="PTHR47515:SF1">
    <property type="entry name" value="BLR2054 PROTEIN"/>
    <property type="match status" value="1"/>
</dbReference>
<dbReference type="AlphaFoldDB" id="A0A0D6QCK0"/>
<evidence type="ECO:0000313" key="2">
    <source>
        <dbReference type="Proteomes" id="UP000032683"/>
    </source>
</evidence>
<dbReference type="SUPFAM" id="SSF53098">
    <property type="entry name" value="Ribonuclease H-like"/>
    <property type="match status" value="1"/>
</dbReference>
<gene>
    <name evidence="1" type="ORF">Gxy13693_105_003</name>
</gene>
<sequence>MSNAQICGRRFRILAVIDDFSWENLAVVADTSLSGGRVVRELTALVERYGKSPMIISENGT</sequence>
<dbReference type="EMBL" id="BANJ01000105">
    <property type="protein sequence ID" value="GAO01074.1"/>
    <property type="molecule type" value="Genomic_DNA"/>
</dbReference>
<dbReference type="Proteomes" id="UP000032683">
    <property type="component" value="Unassembled WGS sequence"/>
</dbReference>
<accession>A0A0D6QCK0</accession>
<protein>
    <submittedName>
        <fullName evidence="1">Transposase</fullName>
    </submittedName>
</protein>
<organism evidence="1 2">
    <name type="scientific">Komagataeibacter xylinus NBRC 13693</name>
    <dbReference type="NCBI Taxonomy" id="1234668"/>
    <lineage>
        <taxon>Bacteria</taxon>
        <taxon>Pseudomonadati</taxon>
        <taxon>Pseudomonadota</taxon>
        <taxon>Alphaproteobacteria</taxon>
        <taxon>Acetobacterales</taxon>
        <taxon>Acetobacteraceae</taxon>
        <taxon>Komagataeibacter</taxon>
    </lineage>
</organism>
<proteinExistence type="predicted"/>
<reference evidence="1 2" key="1">
    <citation type="submission" date="2012-11" db="EMBL/GenBank/DDBJ databases">
        <title>Whole genome sequence of Gluconacetobacter xylinus NBRC 13693.</title>
        <authorList>
            <person name="Azuma Y."/>
            <person name="Higashiura N."/>
            <person name="Hirakawa H."/>
            <person name="Matsushita K."/>
        </authorList>
    </citation>
    <scope>NUCLEOTIDE SEQUENCE [LARGE SCALE GENOMIC DNA]</scope>
    <source>
        <strain evidence="1 2">NBRC 13693</strain>
    </source>
</reference>
<comment type="caution">
    <text evidence="1">The sequence shown here is derived from an EMBL/GenBank/DDBJ whole genome shotgun (WGS) entry which is preliminary data.</text>
</comment>
<name>A0A0D6QCK0_KOMXY</name>
<dbReference type="PANTHER" id="PTHR47515">
    <property type="entry name" value="LOW CALCIUM RESPONSE LOCUS PROTEIN T"/>
    <property type="match status" value="1"/>
</dbReference>
<dbReference type="InterPro" id="IPR012337">
    <property type="entry name" value="RNaseH-like_sf"/>
</dbReference>